<dbReference type="Pfam" id="PF20703">
    <property type="entry name" value="nSTAND1"/>
    <property type="match status" value="1"/>
</dbReference>
<evidence type="ECO:0000259" key="4">
    <source>
        <dbReference type="Pfam" id="PF20703"/>
    </source>
</evidence>
<dbReference type="InterPro" id="IPR019775">
    <property type="entry name" value="WD40_repeat_CS"/>
</dbReference>
<dbReference type="InterPro" id="IPR049052">
    <property type="entry name" value="nSTAND1"/>
</dbReference>
<comment type="caution">
    <text evidence="5">The sequence shown here is derived from an EMBL/GenBank/DDBJ whole genome shotgun (WGS) entry which is preliminary data.</text>
</comment>
<dbReference type="SUPFAM" id="SSF52540">
    <property type="entry name" value="P-loop containing nucleoside triphosphate hydrolases"/>
    <property type="match status" value="1"/>
</dbReference>
<dbReference type="Gene3D" id="2.130.10.10">
    <property type="entry name" value="YVTN repeat-like/Quinoprotein amine dehydrogenase"/>
    <property type="match status" value="4"/>
</dbReference>
<dbReference type="PROSITE" id="PS00678">
    <property type="entry name" value="WD_REPEATS_1"/>
    <property type="match status" value="7"/>
</dbReference>
<evidence type="ECO:0000256" key="1">
    <source>
        <dbReference type="ARBA" id="ARBA00022574"/>
    </source>
</evidence>
<feature type="repeat" description="WD" evidence="3">
    <location>
        <begin position="885"/>
        <end position="916"/>
    </location>
</feature>
<dbReference type="RefSeq" id="WP_273940646.1">
    <property type="nucleotide sequence ID" value="NZ_CP097263.1"/>
</dbReference>
<evidence type="ECO:0000256" key="2">
    <source>
        <dbReference type="ARBA" id="ARBA00022737"/>
    </source>
</evidence>
<dbReference type="PANTHER" id="PTHR19848">
    <property type="entry name" value="WD40 REPEAT PROTEIN"/>
    <property type="match status" value="1"/>
</dbReference>
<feature type="repeat" description="WD" evidence="3">
    <location>
        <begin position="668"/>
        <end position="709"/>
    </location>
</feature>
<dbReference type="InterPro" id="IPR036322">
    <property type="entry name" value="WD40_repeat_dom_sf"/>
</dbReference>
<feature type="repeat" description="WD" evidence="3">
    <location>
        <begin position="579"/>
        <end position="613"/>
    </location>
</feature>
<dbReference type="PANTHER" id="PTHR19848:SF8">
    <property type="entry name" value="F-BOX AND WD REPEAT DOMAIN CONTAINING 7"/>
    <property type="match status" value="1"/>
</dbReference>
<dbReference type="SMART" id="SM00320">
    <property type="entry name" value="WD40"/>
    <property type="match status" value="14"/>
</dbReference>
<dbReference type="InterPro" id="IPR020472">
    <property type="entry name" value="WD40_PAC1"/>
</dbReference>
<dbReference type="PROSITE" id="PS50082">
    <property type="entry name" value="WD_REPEATS_2"/>
    <property type="match status" value="13"/>
</dbReference>
<dbReference type="InterPro" id="IPR027417">
    <property type="entry name" value="P-loop_NTPase"/>
</dbReference>
<evidence type="ECO:0000256" key="3">
    <source>
        <dbReference type="PROSITE-ProRule" id="PRU00221"/>
    </source>
</evidence>
<feature type="repeat" description="WD" evidence="3">
    <location>
        <begin position="847"/>
        <end position="880"/>
    </location>
</feature>
<feature type="repeat" description="WD" evidence="3">
    <location>
        <begin position="802"/>
        <end position="835"/>
    </location>
</feature>
<dbReference type="Pfam" id="PF00400">
    <property type="entry name" value="WD40"/>
    <property type="match status" value="14"/>
</dbReference>
<protein>
    <recommendedName>
        <fullName evidence="4">Novel STAND NTPase 1 domain-containing protein</fullName>
    </recommendedName>
</protein>
<reference evidence="5 6" key="1">
    <citation type="submission" date="2024-09" db="EMBL/GenBank/DDBJ databases">
        <authorList>
            <person name="Sun Q."/>
            <person name="Mori K."/>
        </authorList>
    </citation>
    <scope>NUCLEOTIDE SEQUENCE [LARGE SCALE GENOMIC DNA]</scope>
    <source>
        <strain evidence="5 6">TBRC 1432</strain>
    </source>
</reference>
<dbReference type="EMBL" id="JBHLUD010000005">
    <property type="protein sequence ID" value="MFC0543475.1"/>
    <property type="molecule type" value="Genomic_DNA"/>
</dbReference>
<dbReference type="Gene3D" id="3.40.50.300">
    <property type="entry name" value="P-loop containing nucleotide triphosphate hydrolases"/>
    <property type="match status" value="1"/>
</dbReference>
<evidence type="ECO:0000313" key="5">
    <source>
        <dbReference type="EMBL" id="MFC0543475.1"/>
    </source>
</evidence>
<feature type="repeat" description="WD" evidence="3">
    <location>
        <begin position="758"/>
        <end position="799"/>
    </location>
</feature>
<keyword evidence="6" id="KW-1185">Reference proteome</keyword>
<sequence length="1225" mass="130882">MPRRERPIETEDVPARFAAGLRDLRAKAGNPPYRELGRRAHYSAGTLSDAAAGRKLPSLAVTLAYVQALGGDSAEWERRWRDAAAAIPAPEPTADTATDSPYVGLAAFRTDDADRFFGRERLVDLLATRLEQHRLIGVFGASGAGKSSLLRAGLIPRLLADDPGRAVRIIAPGAHPLKQLDDLDTEDVIVVDQFEELFTLCEDAEERTQFIDQLLATDALVVLGVRADFYGHCTAHAELVEALRDAQIAVGPMTVDELRQAITQPAIAVGCTVEGALLAELVVHTHGQVGVLPLLSHALRETWRRRRGNTLTLTAFQAAGGIEGALANTAESLYEELRADQQDLVRGLFLRLTALGKGTEDTKRRLPLADLGDDEKTVLDKLVDRRLLTVDGDTVEITHEALIRSWPRLRDWLADNREGMRTHAQLGEAAAGWIELGREKAALYRGTRLAVARDWASTSGNALSAKERDFLDASIAVADEEQRSTKRRTRRLRQLVAGLTVLLLVAAGATGLAVNAQNSANEQRDIALSQKVAGQVAQLRIANPALAAQLALAAYRLQPTVEARSALLSAFATPYATKLLGHDNNVWSVAYSPNGKLLASGGEDNKAQLWDVSGATPKVAAELHGYGSMVNVVAFSPDSKILATGSNDNTVRLFNVTDPRRPQEIATAVGHTGGVDGLTFSRDGKLMATGSDDHTVRLWDVSDPSHPTTISVLSGHTERVNAVSISPDGHTLASISYDGTGRLWDISDPRQPHELPSPVKHDSDIRAVTFSGNGKLLASAGNDNAVRLWDTSDPGNVKPLAVLPHDNQATAVAFSPDNRILATGSADTTVQLWDLADPTKPVRLDALTGHTNFVISLAFSPDGKSLASGSWDRTVRIWDLGSLPLAGHSTTANAVAFAPDGRLYTGDNDGTIRSWDPNATGVPESKASFSGNDKPVRELVVSPTGTFLAGAGNDNSTELWDLGGTKLADLPGHTNIGFQDTVFSAAISPDGKLLASTDNDRMALLRDISNPAAPRDLAEVSGPGKVVHDIAFSPDGTMIAVASGDNTVWLSDVSNPSAPTTLATIKGHTDEVYAVAFSPDGKTLATGSGDNTARLWDVSDRQHPTPIATLTGHSHIVYSVAFSPDGRLLATGSNDGTARLWDMADPHNPTPYAVITGHEAGVRGVALSADGHTLATASNDGTARLWNTDPEQVAQRICGRVYPEITPAEWEQYLPNVGYQPPCRR</sequence>
<dbReference type="InterPro" id="IPR011047">
    <property type="entry name" value="Quinoprotein_ADH-like_sf"/>
</dbReference>
<dbReference type="PRINTS" id="PR00320">
    <property type="entry name" value="GPROTEINBRPT"/>
</dbReference>
<feature type="repeat" description="WD" evidence="3">
    <location>
        <begin position="1065"/>
        <end position="1106"/>
    </location>
</feature>
<dbReference type="CDD" id="cd00200">
    <property type="entry name" value="WD40"/>
    <property type="match status" value="2"/>
</dbReference>
<organism evidence="5 6">
    <name type="scientific">Kutzneria chonburiensis</name>
    <dbReference type="NCBI Taxonomy" id="1483604"/>
    <lineage>
        <taxon>Bacteria</taxon>
        <taxon>Bacillati</taxon>
        <taxon>Actinomycetota</taxon>
        <taxon>Actinomycetes</taxon>
        <taxon>Pseudonocardiales</taxon>
        <taxon>Pseudonocardiaceae</taxon>
        <taxon>Kutzneria</taxon>
    </lineage>
</organism>
<dbReference type="InterPro" id="IPR015943">
    <property type="entry name" value="WD40/YVTN_repeat-like_dom_sf"/>
</dbReference>
<proteinExistence type="predicted"/>
<feature type="repeat" description="WD" evidence="3">
    <location>
        <begin position="623"/>
        <end position="664"/>
    </location>
</feature>
<keyword evidence="2" id="KW-0677">Repeat</keyword>
<dbReference type="InterPro" id="IPR001680">
    <property type="entry name" value="WD40_rpt"/>
</dbReference>
<feature type="domain" description="Novel STAND NTPase 1" evidence="4">
    <location>
        <begin position="101"/>
        <end position="440"/>
    </location>
</feature>
<evidence type="ECO:0000313" key="6">
    <source>
        <dbReference type="Proteomes" id="UP001589810"/>
    </source>
</evidence>
<name>A0ABV6MT30_9PSEU</name>
<feature type="repeat" description="WD" evidence="3">
    <location>
        <begin position="929"/>
        <end position="962"/>
    </location>
</feature>
<gene>
    <name evidence="5" type="ORF">ACFFH7_18385</name>
</gene>
<dbReference type="Proteomes" id="UP001589810">
    <property type="component" value="Unassembled WGS sequence"/>
</dbReference>
<feature type="repeat" description="WD" evidence="3">
    <location>
        <begin position="1020"/>
        <end position="1061"/>
    </location>
</feature>
<feature type="repeat" description="WD" evidence="3">
    <location>
        <begin position="713"/>
        <end position="754"/>
    </location>
</feature>
<accession>A0ABV6MT30</accession>
<feature type="repeat" description="WD" evidence="3">
    <location>
        <begin position="1155"/>
        <end position="1196"/>
    </location>
</feature>
<dbReference type="SUPFAM" id="SSF50978">
    <property type="entry name" value="WD40 repeat-like"/>
    <property type="match status" value="1"/>
</dbReference>
<feature type="repeat" description="WD" evidence="3">
    <location>
        <begin position="1110"/>
        <end position="1143"/>
    </location>
</feature>
<keyword evidence="1 3" id="KW-0853">WD repeat</keyword>
<dbReference type="SUPFAM" id="SSF50998">
    <property type="entry name" value="Quinoprotein alcohol dehydrogenase-like"/>
    <property type="match status" value="1"/>
</dbReference>
<dbReference type="PROSITE" id="PS50294">
    <property type="entry name" value="WD_REPEATS_REGION"/>
    <property type="match status" value="12"/>
</dbReference>